<dbReference type="InterPro" id="IPR020103">
    <property type="entry name" value="PsdUridine_synth_cat_dom_sf"/>
</dbReference>
<name>H1CZW8_9FIRM</name>
<dbReference type="Pfam" id="PF00849">
    <property type="entry name" value="PseudoU_synth_2"/>
    <property type="match status" value="1"/>
</dbReference>
<evidence type="ECO:0000256" key="2">
    <source>
        <dbReference type="ARBA" id="ARBA00031870"/>
    </source>
</evidence>
<dbReference type="GO" id="GO:0140098">
    <property type="term" value="F:catalytic activity, acting on RNA"/>
    <property type="evidence" value="ECO:0007669"/>
    <property type="project" value="UniProtKB-ARBA"/>
</dbReference>
<evidence type="ECO:0000313" key="6">
    <source>
        <dbReference type="Proteomes" id="UP000003277"/>
    </source>
</evidence>
<sequence length="324" mass="36593">MKSWIVSQAEAGTTAWKYVTHILPNAAAGLLRKSMRKKNITLNGKKMEGKEKLVSGDRIDIWFSDDTISKFQDEMKPKGKDLSFFFSSILYEDENVLALNKPAGLLSQGDGSGSPSLNDGLLAYLKDEITPAFRPSICNRLDRNTSGIVLAGKTMAALQQLSELIRTRAVSKTYIAMVWGETEKQGTFKGWMVKDERKNQVRCLDHEEEGARPVETRYKQIAVKRMGQDLCTLVEVHLITGRSHQIRVHFAHAGHPILGDRKYGTKESIAFSDRNHIRRQLLHAGKVRFPKHLNPPLEVLSGKLFTARLPADMEKFNFEDKRQS</sequence>
<dbReference type="EMBL" id="ADLT01000019">
    <property type="protein sequence ID" value="EHO63206.1"/>
    <property type="molecule type" value="Genomic_DNA"/>
</dbReference>
<keyword evidence="6" id="KW-1185">Reference proteome</keyword>
<evidence type="ECO:0000256" key="1">
    <source>
        <dbReference type="ARBA" id="ARBA00000073"/>
    </source>
</evidence>
<dbReference type="HOGENOM" id="CLU_016902_1_0_9"/>
<dbReference type="PANTHER" id="PTHR21600">
    <property type="entry name" value="MITOCHONDRIAL RNA PSEUDOURIDINE SYNTHASE"/>
    <property type="match status" value="1"/>
</dbReference>
<dbReference type="AlphaFoldDB" id="H1CZW8"/>
<evidence type="ECO:0000259" key="4">
    <source>
        <dbReference type="Pfam" id="PF00849"/>
    </source>
</evidence>
<dbReference type="InterPro" id="IPR006224">
    <property type="entry name" value="PsdUridine_synth_RluA-like_CS"/>
</dbReference>
<dbReference type="STRING" id="742743.HMPREF9453_00906"/>
<dbReference type="PROSITE" id="PS01129">
    <property type="entry name" value="PSI_RLU"/>
    <property type="match status" value="1"/>
</dbReference>
<organism evidence="5 6">
    <name type="scientific">Dialister succinatiphilus YIT 11850</name>
    <dbReference type="NCBI Taxonomy" id="742743"/>
    <lineage>
        <taxon>Bacteria</taxon>
        <taxon>Bacillati</taxon>
        <taxon>Bacillota</taxon>
        <taxon>Negativicutes</taxon>
        <taxon>Veillonellales</taxon>
        <taxon>Veillonellaceae</taxon>
        <taxon>Dialister</taxon>
    </lineage>
</organism>
<dbReference type="InterPro" id="IPR006145">
    <property type="entry name" value="PsdUridine_synth_RsuA/RluA"/>
</dbReference>
<dbReference type="GO" id="GO:0003723">
    <property type="term" value="F:RNA binding"/>
    <property type="evidence" value="ECO:0007669"/>
    <property type="project" value="InterPro"/>
</dbReference>
<protein>
    <recommendedName>
        <fullName evidence="2">RNA pseudouridylate synthase</fullName>
    </recommendedName>
    <alternativeName>
        <fullName evidence="3">RNA-uridine isomerase</fullName>
    </alternativeName>
</protein>
<evidence type="ECO:0000256" key="3">
    <source>
        <dbReference type="ARBA" id="ARBA00033164"/>
    </source>
</evidence>
<accession>H1CZW8</accession>
<dbReference type="Proteomes" id="UP000003277">
    <property type="component" value="Unassembled WGS sequence"/>
</dbReference>
<comment type="caution">
    <text evidence="5">The sequence shown here is derived from an EMBL/GenBank/DDBJ whole genome shotgun (WGS) entry which is preliminary data.</text>
</comment>
<dbReference type="GO" id="GO:0006396">
    <property type="term" value="P:RNA processing"/>
    <property type="evidence" value="ECO:0007669"/>
    <property type="project" value="UniProtKB-ARBA"/>
</dbReference>
<evidence type="ECO:0000313" key="5">
    <source>
        <dbReference type="EMBL" id="EHO63206.1"/>
    </source>
</evidence>
<reference evidence="5 6" key="1">
    <citation type="submission" date="2011-11" db="EMBL/GenBank/DDBJ databases">
        <title>The Genome Sequence of Dialister succinatiphilus YIT 11850.</title>
        <authorList>
            <consortium name="The Broad Institute Genome Sequencing Platform"/>
            <person name="Earl A."/>
            <person name="Ward D."/>
            <person name="Feldgarden M."/>
            <person name="Gevers D."/>
            <person name="Morotomi M."/>
            <person name="Young S.K."/>
            <person name="Zeng Q."/>
            <person name="Gargeya S."/>
            <person name="Fitzgerald M."/>
            <person name="Haas B."/>
            <person name="Abouelleil A."/>
            <person name="Alvarado L."/>
            <person name="Arachchi H.M."/>
            <person name="Berlin A."/>
            <person name="Brown A."/>
            <person name="Chapman S.B."/>
            <person name="Dunbar C."/>
            <person name="Gearin G."/>
            <person name="Goldberg J."/>
            <person name="Griggs A."/>
            <person name="Gujja S."/>
            <person name="Heiman D."/>
            <person name="Howarth C."/>
            <person name="Lui A."/>
            <person name="MacDonald P.J.P."/>
            <person name="Montmayeur A."/>
            <person name="Murphy C."/>
            <person name="Neiman D."/>
            <person name="Pearson M."/>
            <person name="Priest M."/>
            <person name="Roberts A."/>
            <person name="Saif S."/>
            <person name="Shea T."/>
            <person name="Sisk P."/>
            <person name="Stolte C."/>
            <person name="Sykes S."/>
            <person name="Wortman J."/>
            <person name="Nusbaum C."/>
            <person name="Birren B."/>
        </authorList>
    </citation>
    <scope>NUCLEOTIDE SEQUENCE [LARGE SCALE GENOMIC DNA]</scope>
    <source>
        <strain evidence="5 6">YIT 11850</strain>
    </source>
</reference>
<dbReference type="PATRIC" id="fig|742743.3.peg.925"/>
<comment type="catalytic activity">
    <reaction evidence="1">
        <text>a uridine in RNA = a pseudouridine in RNA</text>
        <dbReference type="Rhea" id="RHEA:48348"/>
        <dbReference type="Rhea" id="RHEA-COMP:12068"/>
        <dbReference type="Rhea" id="RHEA-COMP:12069"/>
        <dbReference type="ChEBI" id="CHEBI:65314"/>
        <dbReference type="ChEBI" id="CHEBI:65315"/>
    </reaction>
</comment>
<gene>
    <name evidence="5" type="ORF">HMPREF9453_00906</name>
</gene>
<dbReference type="GO" id="GO:0001522">
    <property type="term" value="P:pseudouridine synthesis"/>
    <property type="evidence" value="ECO:0007669"/>
    <property type="project" value="InterPro"/>
</dbReference>
<dbReference type="OrthoDB" id="9773999at2"/>
<feature type="domain" description="Pseudouridine synthase RsuA/RluA-like" evidence="4">
    <location>
        <begin position="95"/>
        <end position="252"/>
    </location>
</feature>
<dbReference type="RefSeq" id="WP_008859402.1">
    <property type="nucleotide sequence ID" value="NZ_JH591187.1"/>
</dbReference>
<dbReference type="InterPro" id="IPR050188">
    <property type="entry name" value="RluA_PseudoU_synthase"/>
</dbReference>
<dbReference type="CDD" id="cd02869">
    <property type="entry name" value="PseudoU_synth_RluA_like"/>
    <property type="match status" value="1"/>
</dbReference>
<proteinExistence type="predicted"/>
<dbReference type="GO" id="GO:0009982">
    <property type="term" value="F:pseudouridine synthase activity"/>
    <property type="evidence" value="ECO:0007669"/>
    <property type="project" value="InterPro"/>
</dbReference>
<dbReference type="Gene3D" id="3.30.2350.10">
    <property type="entry name" value="Pseudouridine synthase"/>
    <property type="match status" value="1"/>
</dbReference>
<dbReference type="SUPFAM" id="SSF55120">
    <property type="entry name" value="Pseudouridine synthase"/>
    <property type="match status" value="1"/>
</dbReference>
<dbReference type="eggNOG" id="COG0564">
    <property type="taxonomic scope" value="Bacteria"/>
</dbReference>